<name>A0AAV1HUF0_9CHLO</name>
<feature type="region of interest" description="Disordered" evidence="1">
    <location>
        <begin position="244"/>
        <end position="276"/>
    </location>
</feature>
<evidence type="ECO:0000313" key="3">
    <source>
        <dbReference type="EMBL" id="CAK0742772.1"/>
    </source>
</evidence>
<sequence length="276" mass="31686">MSSAGHKRLSLALYRSLLRWSKHSEGVPFQIRYTDVQRCAPSVFQGVIPTQGNFEDAQAVRHLTRQAFRTNKSLQDESEVEEALDRGLEAVQLLHTNYSRLLTQLRNAREVRSDRTKVAFSVGTVFTHKKFGYRGVVYGWDKDCERDPDWAAAVQADPHQPFYHVLPDEDDCQRIFGAVRISKYVAQDNMEPTTCGRRINHRAIAHYFDSYSPAVSRYVPNRKLQFEYPDPEYDAVDAASKQDCLQDSNILARPEHESEQQGSEHQPFGMAEAKYE</sequence>
<dbReference type="Proteomes" id="UP001314263">
    <property type="component" value="Unassembled WGS sequence"/>
</dbReference>
<evidence type="ECO:0000259" key="2">
    <source>
        <dbReference type="SMART" id="SM00992"/>
    </source>
</evidence>
<reference evidence="3 4" key="1">
    <citation type="submission" date="2023-10" db="EMBL/GenBank/DDBJ databases">
        <authorList>
            <person name="Maclean D."/>
            <person name="Macfadyen A."/>
        </authorList>
    </citation>
    <scope>NUCLEOTIDE SEQUENCE [LARGE SCALE GENOMIC DNA]</scope>
</reference>
<comment type="caution">
    <text evidence="3">The sequence shown here is derived from an EMBL/GenBank/DDBJ whole genome shotgun (WGS) entry which is preliminary data.</text>
</comment>
<proteinExistence type="predicted"/>
<dbReference type="SUPFAM" id="SSF141255">
    <property type="entry name" value="YccV-like"/>
    <property type="match status" value="1"/>
</dbReference>
<evidence type="ECO:0000256" key="1">
    <source>
        <dbReference type="SAM" id="MobiDB-lite"/>
    </source>
</evidence>
<keyword evidence="4" id="KW-1185">Reference proteome</keyword>
<dbReference type="InterPro" id="IPR053189">
    <property type="entry name" value="Clp_protease_adapter_ClpF"/>
</dbReference>
<gene>
    <name evidence="3" type="ORF">CVIRNUC_001420</name>
</gene>
<dbReference type="InterPro" id="IPR036623">
    <property type="entry name" value="Hemimethylated_DNA-bd_sf"/>
</dbReference>
<protein>
    <recommendedName>
        <fullName evidence="2">Hemimethylated DNA-binding domain-containing protein</fullName>
    </recommendedName>
</protein>
<dbReference type="PANTHER" id="PTHR48439">
    <property type="entry name" value="HEMIMETHYLATED DNA-BINDING DOMAIN-CONTAINING PROTEIN"/>
    <property type="match status" value="1"/>
</dbReference>
<dbReference type="GO" id="GO:0003677">
    <property type="term" value="F:DNA binding"/>
    <property type="evidence" value="ECO:0007669"/>
    <property type="project" value="InterPro"/>
</dbReference>
<accession>A0AAV1HUF0</accession>
<organism evidence="3 4">
    <name type="scientific">Coccomyxa viridis</name>
    <dbReference type="NCBI Taxonomy" id="1274662"/>
    <lineage>
        <taxon>Eukaryota</taxon>
        <taxon>Viridiplantae</taxon>
        <taxon>Chlorophyta</taxon>
        <taxon>core chlorophytes</taxon>
        <taxon>Trebouxiophyceae</taxon>
        <taxon>Trebouxiophyceae incertae sedis</taxon>
        <taxon>Coccomyxaceae</taxon>
        <taxon>Coccomyxa</taxon>
    </lineage>
</organism>
<dbReference type="Gene3D" id="2.30.30.390">
    <property type="entry name" value="Hemimethylated DNA-binding domain"/>
    <property type="match status" value="1"/>
</dbReference>
<dbReference type="EMBL" id="CAUYUE010000002">
    <property type="protein sequence ID" value="CAK0742772.1"/>
    <property type="molecule type" value="Genomic_DNA"/>
</dbReference>
<dbReference type="Pfam" id="PF05347">
    <property type="entry name" value="Complex1_LYR"/>
    <property type="match status" value="1"/>
</dbReference>
<dbReference type="AlphaFoldDB" id="A0AAV1HUF0"/>
<dbReference type="Pfam" id="PF08755">
    <property type="entry name" value="YccV-like"/>
    <property type="match status" value="1"/>
</dbReference>
<dbReference type="InterPro" id="IPR008011">
    <property type="entry name" value="Complex1_LYR_dom"/>
</dbReference>
<dbReference type="InterPro" id="IPR011722">
    <property type="entry name" value="Hemimethylated_DNA-bd_dom"/>
</dbReference>
<feature type="domain" description="Hemimethylated DNA-binding" evidence="2">
    <location>
        <begin position="117"/>
        <end position="221"/>
    </location>
</feature>
<dbReference type="SMART" id="SM00992">
    <property type="entry name" value="YccV-like"/>
    <property type="match status" value="1"/>
</dbReference>
<dbReference type="PANTHER" id="PTHR48439:SF1">
    <property type="entry name" value="HEMIMETHYLATED DNA-BINDING DOMAIN-CONTAINING PROTEIN"/>
    <property type="match status" value="1"/>
</dbReference>
<dbReference type="NCBIfam" id="TIGR02097">
    <property type="entry name" value="yccV"/>
    <property type="match status" value="1"/>
</dbReference>
<evidence type="ECO:0000313" key="4">
    <source>
        <dbReference type="Proteomes" id="UP001314263"/>
    </source>
</evidence>